<protein>
    <submittedName>
        <fullName evidence="2">Class I SAM-dependent methyltransferase</fullName>
    </submittedName>
</protein>
<dbReference type="GO" id="GO:0008757">
    <property type="term" value="F:S-adenosylmethionine-dependent methyltransferase activity"/>
    <property type="evidence" value="ECO:0007669"/>
    <property type="project" value="InterPro"/>
</dbReference>
<reference evidence="2 3" key="1">
    <citation type="submission" date="2019-01" db="EMBL/GenBank/DDBJ databases">
        <title>Egibacter rhizosphaerae EGI 80759T.</title>
        <authorList>
            <person name="Chen D.-D."/>
            <person name="Tian Y."/>
            <person name="Jiao J.-Y."/>
            <person name="Zhang X.-T."/>
            <person name="Zhang Y.-G."/>
            <person name="Zhang Y."/>
            <person name="Xiao M."/>
            <person name="Shu W.-S."/>
            <person name="Li W.-J."/>
        </authorList>
    </citation>
    <scope>NUCLEOTIDE SEQUENCE [LARGE SCALE GENOMIC DNA]</scope>
    <source>
        <strain evidence="2 3">EGI 80759</strain>
    </source>
</reference>
<dbReference type="InterPro" id="IPR029063">
    <property type="entry name" value="SAM-dependent_MTases_sf"/>
</dbReference>
<dbReference type="PANTHER" id="PTHR42912">
    <property type="entry name" value="METHYLTRANSFERASE"/>
    <property type="match status" value="1"/>
</dbReference>
<organism evidence="2 3">
    <name type="scientific">Egibacter rhizosphaerae</name>
    <dbReference type="NCBI Taxonomy" id="1670831"/>
    <lineage>
        <taxon>Bacteria</taxon>
        <taxon>Bacillati</taxon>
        <taxon>Actinomycetota</taxon>
        <taxon>Nitriliruptoria</taxon>
        <taxon>Egibacterales</taxon>
        <taxon>Egibacteraceae</taxon>
        <taxon>Egibacter</taxon>
    </lineage>
</organism>
<evidence type="ECO:0000313" key="2">
    <source>
        <dbReference type="EMBL" id="QBI19057.1"/>
    </source>
</evidence>
<dbReference type="Gene3D" id="3.40.50.150">
    <property type="entry name" value="Vaccinia Virus protein VP39"/>
    <property type="match status" value="1"/>
</dbReference>
<dbReference type="SUPFAM" id="SSF53335">
    <property type="entry name" value="S-adenosyl-L-methionine-dependent methyltransferases"/>
    <property type="match status" value="1"/>
</dbReference>
<dbReference type="KEGG" id="erz:ER308_05525"/>
<keyword evidence="2" id="KW-0808">Transferase</keyword>
<dbReference type="InterPro" id="IPR013216">
    <property type="entry name" value="Methyltransf_11"/>
</dbReference>
<evidence type="ECO:0000313" key="3">
    <source>
        <dbReference type="Proteomes" id="UP000291469"/>
    </source>
</evidence>
<dbReference type="Proteomes" id="UP000291469">
    <property type="component" value="Chromosome"/>
</dbReference>
<dbReference type="EMBL" id="CP036402">
    <property type="protein sequence ID" value="QBI19057.1"/>
    <property type="molecule type" value="Genomic_DNA"/>
</dbReference>
<dbReference type="PANTHER" id="PTHR42912:SF93">
    <property type="entry name" value="N6-ADENOSINE-METHYLTRANSFERASE TMT1A"/>
    <property type="match status" value="1"/>
</dbReference>
<dbReference type="RefSeq" id="WP_131154054.1">
    <property type="nucleotide sequence ID" value="NZ_CP036402.1"/>
</dbReference>
<accession>A0A411YD42</accession>
<evidence type="ECO:0000259" key="1">
    <source>
        <dbReference type="Pfam" id="PF08241"/>
    </source>
</evidence>
<dbReference type="InterPro" id="IPR050508">
    <property type="entry name" value="Methyltransf_Superfamily"/>
</dbReference>
<dbReference type="OrthoDB" id="5566900at2"/>
<proteinExistence type="predicted"/>
<dbReference type="GO" id="GO:0032259">
    <property type="term" value="P:methylation"/>
    <property type="evidence" value="ECO:0007669"/>
    <property type="project" value="UniProtKB-KW"/>
</dbReference>
<dbReference type="AlphaFoldDB" id="A0A411YD42"/>
<dbReference type="Pfam" id="PF08241">
    <property type="entry name" value="Methyltransf_11"/>
    <property type="match status" value="1"/>
</dbReference>
<dbReference type="CDD" id="cd02440">
    <property type="entry name" value="AdoMet_MTases"/>
    <property type="match status" value="1"/>
</dbReference>
<sequence length="304" mass="33244">MDIKTKQVVYHDWEADHYDEKWSISFDDRCISYVADRFRTAAPEPDGPYDAALEVGCGTGFFVLNLAQAGIVRRATVTDVSPEMVRACKTNGQRLGIEVDGGPADAEALPFDDASFDLVVGHAVVHHLPDVAAAFREFRRVLRPGGRLVIAGEPTLTGDRIAAQFKRVGRVGVKLAAVVAGAERVLADPAHVSTVEDARAAALEWEVDLHCFRPDELEAHARAAGFEDVRSETEELTANWLGWVARTVEGMVGAQRLGPRYAWTVYRAWQHLFAFDQRVAARVVPKAAFYNCLVTGIAGGERAG</sequence>
<name>A0A411YD42_9ACTN</name>
<feature type="domain" description="Methyltransferase type 11" evidence="1">
    <location>
        <begin position="53"/>
        <end position="150"/>
    </location>
</feature>
<keyword evidence="2" id="KW-0489">Methyltransferase</keyword>
<gene>
    <name evidence="2" type="ORF">ER308_05525</name>
</gene>
<keyword evidence="3" id="KW-1185">Reference proteome</keyword>